<evidence type="ECO:0000256" key="1">
    <source>
        <dbReference type="SAM" id="MobiDB-lite"/>
    </source>
</evidence>
<keyword evidence="4" id="KW-1185">Reference proteome</keyword>
<sequence>MFRFHASPQTWMDNEEDRCSGDSDNRDITLLHPEMFSIRALEGITTVGEERGMKNVELEEAVAKAVEELKKSNVKSVWAVEWLEADVLLLFRGKVYVLPDPELCRRIIFQHHDSRIGGHAEQWKTLELVAHSYWWPKMSRYISQYVKTCDLCLHTKIQWRA</sequence>
<dbReference type="InterPro" id="IPR041588">
    <property type="entry name" value="Integrase_H2C2"/>
</dbReference>
<dbReference type="Pfam" id="PF17921">
    <property type="entry name" value="Integrase_H2C2"/>
    <property type="match status" value="1"/>
</dbReference>
<organism evidence="3 4">
    <name type="scientific">Sphaerobolus stellatus (strain SS14)</name>
    <dbReference type="NCBI Taxonomy" id="990650"/>
    <lineage>
        <taxon>Eukaryota</taxon>
        <taxon>Fungi</taxon>
        <taxon>Dikarya</taxon>
        <taxon>Basidiomycota</taxon>
        <taxon>Agaricomycotina</taxon>
        <taxon>Agaricomycetes</taxon>
        <taxon>Phallomycetidae</taxon>
        <taxon>Geastrales</taxon>
        <taxon>Sphaerobolaceae</taxon>
        <taxon>Sphaerobolus</taxon>
    </lineage>
</organism>
<feature type="domain" description="Integrase zinc-binding" evidence="2">
    <location>
        <begin position="100"/>
        <end position="157"/>
    </location>
</feature>
<gene>
    <name evidence="3" type="ORF">M422DRAFT_271337</name>
</gene>
<evidence type="ECO:0000313" key="4">
    <source>
        <dbReference type="Proteomes" id="UP000054279"/>
    </source>
</evidence>
<dbReference type="EMBL" id="KN837334">
    <property type="protein sequence ID" value="KIJ27484.1"/>
    <property type="molecule type" value="Genomic_DNA"/>
</dbReference>
<dbReference type="Gene3D" id="1.10.340.70">
    <property type="match status" value="1"/>
</dbReference>
<dbReference type="InterPro" id="IPR052160">
    <property type="entry name" value="Gypsy_RT_Integrase-like"/>
</dbReference>
<dbReference type="PANTHER" id="PTHR47266">
    <property type="entry name" value="ENDONUCLEASE-RELATED"/>
    <property type="match status" value="1"/>
</dbReference>
<accession>A0A0C9U0H7</accession>
<evidence type="ECO:0000259" key="2">
    <source>
        <dbReference type="Pfam" id="PF17921"/>
    </source>
</evidence>
<dbReference type="OrthoDB" id="3015916at2759"/>
<protein>
    <recommendedName>
        <fullName evidence="2">Integrase zinc-binding domain-containing protein</fullName>
    </recommendedName>
</protein>
<proteinExistence type="predicted"/>
<dbReference type="AlphaFoldDB" id="A0A0C9U0H7"/>
<dbReference type="HOGENOM" id="CLU_1644784_0_0_1"/>
<feature type="region of interest" description="Disordered" evidence="1">
    <location>
        <begin position="1"/>
        <end position="24"/>
    </location>
</feature>
<evidence type="ECO:0000313" key="3">
    <source>
        <dbReference type="EMBL" id="KIJ27484.1"/>
    </source>
</evidence>
<dbReference type="Proteomes" id="UP000054279">
    <property type="component" value="Unassembled WGS sequence"/>
</dbReference>
<reference evidence="3 4" key="1">
    <citation type="submission" date="2014-06" db="EMBL/GenBank/DDBJ databases">
        <title>Evolutionary Origins and Diversification of the Mycorrhizal Mutualists.</title>
        <authorList>
            <consortium name="DOE Joint Genome Institute"/>
            <consortium name="Mycorrhizal Genomics Consortium"/>
            <person name="Kohler A."/>
            <person name="Kuo A."/>
            <person name="Nagy L.G."/>
            <person name="Floudas D."/>
            <person name="Copeland A."/>
            <person name="Barry K.W."/>
            <person name="Cichocki N."/>
            <person name="Veneault-Fourrey C."/>
            <person name="LaButti K."/>
            <person name="Lindquist E.A."/>
            <person name="Lipzen A."/>
            <person name="Lundell T."/>
            <person name="Morin E."/>
            <person name="Murat C."/>
            <person name="Riley R."/>
            <person name="Ohm R."/>
            <person name="Sun H."/>
            <person name="Tunlid A."/>
            <person name="Henrissat B."/>
            <person name="Grigoriev I.V."/>
            <person name="Hibbett D.S."/>
            <person name="Martin F."/>
        </authorList>
    </citation>
    <scope>NUCLEOTIDE SEQUENCE [LARGE SCALE GENOMIC DNA]</scope>
    <source>
        <strain evidence="3 4">SS14</strain>
    </source>
</reference>
<name>A0A0C9U0H7_SPHS4</name>